<gene>
    <name evidence="2" type="ORF">Din_041752</name>
</gene>
<name>A0A5B7BWC4_DAVIN</name>
<organism evidence="2">
    <name type="scientific">Davidia involucrata</name>
    <name type="common">Dove tree</name>
    <dbReference type="NCBI Taxonomy" id="16924"/>
    <lineage>
        <taxon>Eukaryota</taxon>
        <taxon>Viridiplantae</taxon>
        <taxon>Streptophyta</taxon>
        <taxon>Embryophyta</taxon>
        <taxon>Tracheophyta</taxon>
        <taxon>Spermatophyta</taxon>
        <taxon>Magnoliopsida</taxon>
        <taxon>eudicotyledons</taxon>
        <taxon>Gunneridae</taxon>
        <taxon>Pentapetalae</taxon>
        <taxon>asterids</taxon>
        <taxon>Cornales</taxon>
        <taxon>Nyssaceae</taxon>
        <taxon>Davidia</taxon>
    </lineage>
</organism>
<dbReference type="PANTHER" id="PTHR13844">
    <property type="entry name" value="SWI/SNF-RELATED MATRIX-ASSOCIATED ACTIN-DEPENDENT REGULATOR OF CHROMATIN SUBFAMILY D"/>
    <property type="match status" value="1"/>
</dbReference>
<reference evidence="2" key="1">
    <citation type="submission" date="2019-08" db="EMBL/GenBank/DDBJ databases">
        <title>Reference gene set and small RNA set construction with multiple tissues from Davidia involucrata Baill.</title>
        <authorList>
            <person name="Yang H."/>
            <person name="Zhou C."/>
            <person name="Li G."/>
            <person name="Wang J."/>
            <person name="Gao P."/>
            <person name="Wang M."/>
            <person name="Wang R."/>
            <person name="Zhao Y."/>
        </authorList>
    </citation>
    <scope>NUCLEOTIDE SEQUENCE</scope>
    <source>
        <tissue evidence="2">Mixed with DoveR01_LX</tissue>
    </source>
</reference>
<dbReference type="Gene3D" id="1.10.245.10">
    <property type="entry name" value="SWIB/MDM2 domain"/>
    <property type="match status" value="1"/>
</dbReference>
<evidence type="ECO:0000259" key="1">
    <source>
        <dbReference type="PROSITE" id="PS51925"/>
    </source>
</evidence>
<dbReference type="EMBL" id="GHES01041752">
    <property type="protein sequence ID" value="MPA72311.1"/>
    <property type="molecule type" value="Transcribed_RNA"/>
</dbReference>
<dbReference type="InterPro" id="IPR036885">
    <property type="entry name" value="SWIB_MDM2_dom_sf"/>
</dbReference>
<dbReference type="InterPro" id="IPR019835">
    <property type="entry name" value="SWIB_domain"/>
</dbReference>
<sequence>MASSSSSTRVFGRYCRALMAAAKSSAAAAATATPKVSRANGILKPVPVSPALGKFLGVSEVSRTEAVKKVWEYIKRNNLQNPEKKREIYCDEKLKTIFQAKDKVDFLEVARLLSPHFVKTS</sequence>
<dbReference type="SMART" id="SM00151">
    <property type="entry name" value="SWIB"/>
    <property type="match status" value="1"/>
</dbReference>
<dbReference type="CDD" id="cd10567">
    <property type="entry name" value="SWIB-MDM2_like"/>
    <property type="match status" value="1"/>
</dbReference>
<dbReference type="InterPro" id="IPR003121">
    <property type="entry name" value="SWIB_MDM2_domain"/>
</dbReference>
<dbReference type="PROSITE" id="PS51925">
    <property type="entry name" value="SWIB_MDM2"/>
    <property type="match status" value="1"/>
</dbReference>
<evidence type="ECO:0000313" key="2">
    <source>
        <dbReference type="EMBL" id="MPA72311.1"/>
    </source>
</evidence>
<dbReference type="SUPFAM" id="SSF47592">
    <property type="entry name" value="SWIB/MDM2 domain"/>
    <property type="match status" value="1"/>
</dbReference>
<feature type="domain" description="DM2" evidence="1">
    <location>
        <begin position="41"/>
        <end position="119"/>
    </location>
</feature>
<protein>
    <recommendedName>
        <fullName evidence="1">DM2 domain-containing protein</fullName>
    </recommendedName>
</protein>
<dbReference type="AlphaFoldDB" id="A0A5B7BWC4"/>
<accession>A0A5B7BWC4</accession>
<dbReference type="Pfam" id="PF02201">
    <property type="entry name" value="SWIB"/>
    <property type="match status" value="1"/>
</dbReference>
<proteinExistence type="predicted"/>